<gene>
    <name evidence="8" type="ORF">SAMN05428998_13352</name>
</gene>
<dbReference type="InterPro" id="IPR012480">
    <property type="entry name" value="Hepar_II_III_C"/>
</dbReference>
<keyword evidence="2" id="KW-0732">Signal</keyword>
<dbReference type="Proteomes" id="UP000192917">
    <property type="component" value="Unassembled WGS sequence"/>
</dbReference>
<evidence type="ECO:0000259" key="7">
    <source>
        <dbReference type="Pfam" id="PF16889"/>
    </source>
</evidence>
<evidence type="ECO:0000256" key="2">
    <source>
        <dbReference type="ARBA" id="ARBA00022729"/>
    </source>
</evidence>
<name>A0A1Y6CSJ5_9PROT</name>
<dbReference type="PANTHER" id="PTHR39210">
    <property type="entry name" value="HEPARIN-SULFATE LYASE"/>
    <property type="match status" value="1"/>
</dbReference>
<dbReference type="RefSeq" id="WP_089229820.1">
    <property type="nucleotide sequence ID" value="NZ_FWZX01000033.1"/>
</dbReference>
<keyword evidence="3" id="KW-0574">Periplasm</keyword>
<dbReference type="InterPro" id="IPR008929">
    <property type="entry name" value="Chondroitin_lyas"/>
</dbReference>
<feature type="region of interest" description="Disordered" evidence="5">
    <location>
        <begin position="1"/>
        <end position="20"/>
    </location>
</feature>
<evidence type="ECO:0000256" key="3">
    <source>
        <dbReference type="ARBA" id="ARBA00022764"/>
    </source>
</evidence>
<dbReference type="Pfam" id="PF16889">
    <property type="entry name" value="Hepar_II_III_N"/>
    <property type="match status" value="1"/>
</dbReference>
<protein>
    <submittedName>
        <fullName evidence="8">Uncharacterized conserved protein, heparinase superfamily</fullName>
    </submittedName>
</protein>
<evidence type="ECO:0000313" key="8">
    <source>
        <dbReference type="EMBL" id="SMF74862.1"/>
    </source>
</evidence>
<dbReference type="AlphaFoldDB" id="A0A1Y6CSJ5"/>
<dbReference type="InterPro" id="IPR031680">
    <property type="entry name" value="Hepar_II_III_N"/>
</dbReference>
<evidence type="ECO:0000256" key="4">
    <source>
        <dbReference type="ARBA" id="ARBA00023239"/>
    </source>
</evidence>
<dbReference type="GO" id="GO:0016829">
    <property type="term" value="F:lyase activity"/>
    <property type="evidence" value="ECO:0007669"/>
    <property type="project" value="UniProtKB-KW"/>
</dbReference>
<evidence type="ECO:0000259" key="6">
    <source>
        <dbReference type="Pfam" id="PF07940"/>
    </source>
</evidence>
<dbReference type="Gene3D" id="2.70.98.70">
    <property type="match status" value="1"/>
</dbReference>
<proteinExistence type="predicted"/>
<dbReference type="STRING" id="560819.SAMN05428998_13352"/>
<keyword evidence="9" id="KW-1185">Reference proteome</keyword>
<feature type="domain" description="Heparinase II/III-like C-terminal" evidence="6">
    <location>
        <begin position="333"/>
        <end position="576"/>
    </location>
</feature>
<dbReference type="Gene3D" id="1.50.10.100">
    <property type="entry name" value="Chondroitin AC/alginate lyase"/>
    <property type="match status" value="1"/>
</dbReference>
<reference evidence="8 9" key="1">
    <citation type="submission" date="2017-04" db="EMBL/GenBank/DDBJ databases">
        <authorList>
            <person name="Afonso C.L."/>
            <person name="Miller P.J."/>
            <person name="Scott M.A."/>
            <person name="Spackman E."/>
            <person name="Goraichik I."/>
            <person name="Dimitrov K.M."/>
            <person name="Suarez D.L."/>
            <person name="Swayne D.E."/>
        </authorList>
    </citation>
    <scope>NUCLEOTIDE SEQUENCE [LARGE SCALE GENOMIC DNA]</scope>
    <source>
        <strain evidence="8 9">USBA 355</strain>
    </source>
</reference>
<accession>A0A1Y6CSJ5</accession>
<organism evidence="8 9">
    <name type="scientific">Tistlia consotensis USBA 355</name>
    <dbReference type="NCBI Taxonomy" id="560819"/>
    <lineage>
        <taxon>Bacteria</taxon>
        <taxon>Pseudomonadati</taxon>
        <taxon>Pseudomonadota</taxon>
        <taxon>Alphaproteobacteria</taxon>
        <taxon>Rhodospirillales</taxon>
        <taxon>Rhodovibrionaceae</taxon>
        <taxon>Tistlia</taxon>
    </lineage>
</organism>
<dbReference type="EMBL" id="FWZX01000033">
    <property type="protein sequence ID" value="SMF74862.1"/>
    <property type="molecule type" value="Genomic_DNA"/>
</dbReference>
<sequence length="586" mass="62796">MTGPAATAAPSRGASKAVRRGGPLARRRAWRHLPAEQRWARLVYLAKRGWFALPFYPALLPGCGEASPLATPPDPWPGRAEQGLALLGGLYRFAGQSLQAPAPLWQPAEASQAWLAELHAFAWLRDLRAAGSDAARRRARELTQDWLDRHARWSEPAWAPLTLARRLTHWLGQWDFLAASAEHDFRQAVLASATAQGAHLAHSLPAGLAGADLICAVKGLAIVGACLPGGERWLGHALGLLTRELPRQILPDGGHIERSPSRHLAALRDLIDVKAMLHAAGREPPVELEAAIDAMAPMLRLFLHGDGGLALFNGSTAEEALKIDLVLQRAGSRGRPRLSAPESGFQRLQAGRTLAIVDAGAPPPPGQDGQAHAGTLSFELSVGRERMIVNCGTPGADGGPAAWIAALRGTAAHSTLELDGRSSSEPLPVGLWSGPGLATRPQSVSCRREEAEGATLLELTHDGYKAGLRALHRRRLYLAAAGDDLRGEDRIERSEGARPAGFAIRFHLHPEVQASLLQTGDAALLRLPRGGGWRLRASGGTLAIEDSIYWGEERSRRCQQLVITGTAGPGTTVVKWALRREAGKRD</sequence>
<evidence type="ECO:0000256" key="1">
    <source>
        <dbReference type="ARBA" id="ARBA00004418"/>
    </source>
</evidence>
<dbReference type="PANTHER" id="PTHR39210:SF1">
    <property type="entry name" value="HEPARIN-SULFATE LYASE"/>
    <property type="match status" value="1"/>
</dbReference>
<feature type="domain" description="Heparin-sulfate lyase N-terminal" evidence="7">
    <location>
        <begin position="144"/>
        <end position="295"/>
    </location>
</feature>
<dbReference type="Pfam" id="PF07940">
    <property type="entry name" value="Hepar_II_III_C"/>
    <property type="match status" value="1"/>
</dbReference>
<comment type="subcellular location">
    <subcellularLocation>
        <location evidence="1">Periplasm</location>
    </subcellularLocation>
</comment>
<keyword evidence="4" id="KW-0456">Lyase</keyword>
<feature type="region of interest" description="Disordered" evidence="5">
    <location>
        <begin position="419"/>
        <end position="442"/>
    </location>
</feature>
<dbReference type="GO" id="GO:0042597">
    <property type="term" value="C:periplasmic space"/>
    <property type="evidence" value="ECO:0007669"/>
    <property type="project" value="UniProtKB-SubCell"/>
</dbReference>
<evidence type="ECO:0000313" key="9">
    <source>
        <dbReference type="Proteomes" id="UP000192917"/>
    </source>
</evidence>
<evidence type="ECO:0000256" key="5">
    <source>
        <dbReference type="SAM" id="MobiDB-lite"/>
    </source>
</evidence>